<dbReference type="EMBL" id="JANAVB010021599">
    <property type="protein sequence ID" value="KAJ6825665.1"/>
    <property type="molecule type" value="Genomic_DNA"/>
</dbReference>
<name>A0AAX6GBK6_IRIPA</name>
<keyword evidence="2" id="KW-1185">Reference proteome</keyword>
<gene>
    <name evidence="1" type="ORF">M6B38_377500</name>
</gene>
<sequence length="45" mass="5153">MKRRALRPSNQIPVDIQIYSLFSITLSKASVFEDIVHLMGQSSKF</sequence>
<dbReference type="Proteomes" id="UP001140949">
    <property type="component" value="Unassembled WGS sequence"/>
</dbReference>
<organism evidence="1 2">
    <name type="scientific">Iris pallida</name>
    <name type="common">Sweet iris</name>
    <dbReference type="NCBI Taxonomy" id="29817"/>
    <lineage>
        <taxon>Eukaryota</taxon>
        <taxon>Viridiplantae</taxon>
        <taxon>Streptophyta</taxon>
        <taxon>Embryophyta</taxon>
        <taxon>Tracheophyta</taxon>
        <taxon>Spermatophyta</taxon>
        <taxon>Magnoliopsida</taxon>
        <taxon>Liliopsida</taxon>
        <taxon>Asparagales</taxon>
        <taxon>Iridaceae</taxon>
        <taxon>Iridoideae</taxon>
        <taxon>Irideae</taxon>
        <taxon>Iris</taxon>
    </lineage>
</organism>
<proteinExistence type="predicted"/>
<reference evidence="1" key="2">
    <citation type="submission" date="2023-04" db="EMBL/GenBank/DDBJ databases">
        <authorList>
            <person name="Bruccoleri R.E."/>
            <person name="Oakeley E.J."/>
            <person name="Faust A.-M."/>
            <person name="Dessus-Babus S."/>
            <person name="Altorfer M."/>
            <person name="Burckhardt D."/>
            <person name="Oertli M."/>
            <person name="Naumann U."/>
            <person name="Petersen F."/>
            <person name="Wong J."/>
        </authorList>
    </citation>
    <scope>NUCLEOTIDE SEQUENCE</scope>
    <source>
        <strain evidence="1">GSM-AAB239-AS_SAM_17_03QT</strain>
        <tissue evidence="1">Leaf</tissue>
    </source>
</reference>
<evidence type="ECO:0000313" key="1">
    <source>
        <dbReference type="EMBL" id="KAJ6825665.1"/>
    </source>
</evidence>
<comment type="caution">
    <text evidence="1">The sequence shown here is derived from an EMBL/GenBank/DDBJ whole genome shotgun (WGS) entry which is preliminary data.</text>
</comment>
<reference evidence="1" key="1">
    <citation type="journal article" date="2023" name="GigaByte">
        <title>Genome assembly of the bearded iris, Iris pallida Lam.</title>
        <authorList>
            <person name="Bruccoleri R.E."/>
            <person name="Oakeley E.J."/>
            <person name="Faust A.M.E."/>
            <person name="Altorfer M."/>
            <person name="Dessus-Babus S."/>
            <person name="Burckhardt D."/>
            <person name="Oertli M."/>
            <person name="Naumann U."/>
            <person name="Petersen F."/>
            <person name="Wong J."/>
        </authorList>
    </citation>
    <scope>NUCLEOTIDE SEQUENCE</scope>
    <source>
        <strain evidence="1">GSM-AAB239-AS_SAM_17_03QT</strain>
    </source>
</reference>
<dbReference type="AlphaFoldDB" id="A0AAX6GBK6"/>
<accession>A0AAX6GBK6</accession>
<protein>
    <submittedName>
        <fullName evidence="1">Uncharacterized protein</fullName>
    </submittedName>
</protein>
<evidence type="ECO:0000313" key="2">
    <source>
        <dbReference type="Proteomes" id="UP001140949"/>
    </source>
</evidence>